<reference evidence="2" key="1">
    <citation type="submission" date="2020-02" db="EMBL/GenBank/DDBJ databases">
        <authorList>
            <person name="Meier V. D."/>
        </authorList>
    </citation>
    <scope>NUCLEOTIDE SEQUENCE</scope>
    <source>
        <strain evidence="2">AVDCRST_MAG93</strain>
    </source>
</reference>
<evidence type="ECO:0000313" key="2">
    <source>
        <dbReference type="EMBL" id="CAA9371666.1"/>
    </source>
</evidence>
<feature type="domain" description="Transposase IS701-like DDE" evidence="1">
    <location>
        <begin position="9"/>
        <end position="220"/>
    </location>
</feature>
<gene>
    <name evidence="2" type="ORF">AVDCRST_MAG93-8476</name>
</gene>
<evidence type="ECO:0000259" key="1">
    <source>
        <dbReference type="Pfam" id="PF13546"/>
    </source>
</evidence>
<dbReference type="EMBL" id="CADCTR010002859">
    <property type="protein sequence ID" value="CAA9371666.1"/>
    <property type="molecule type" value="Genomic_DNA"/>
</dbReference>
<dbReference type="InterPro" id="IPR039365">
    <property type="entry name" value="IS701-like"/>
</dbReference>
<dbReference type="PANTHER" id="PTHR33627">
    <property type="entry name" value="TRANSPOSASE"/>
    <property type="match status" value="1"/>
</dbReference>
<accession>A0A6J4MXA4</accession>
<dbReference type="PANTHER" id="PTHR33627:SF1">
    <property type="entry name" value="TRANSPOSASE"/>
    <property type="match status" value="1"/>
</dbReference>
<protein>
    <submittedName>
        <fullName evidence="2">Mobile element protein</fullName>
    </submittedName>
</protein>
<dbReference type="NCBIfam" id="NF033540">
    <property type="entry name" value="transpos_IS701"/>
    <property type="match status" value="1"/>
</dbReference>
<organism evidence="2">
    <name type="scientific">uncultured Chloroflexia bacterium</name>
    <dbReference type="NCBI Taxonomy" id="1672391"/>
    <lineage>
        <taxon>Bacteria</taxon>
        <taxon>Bacillati</taxon>
        <taxon>Chloroflexota</taxon>
        <taxon>Chloroflexia</taxon>
        <taxon>environmental samples</taxon>
    </lineage>
</organism>
<dbReference type="AlphaFoldDB" id="A0A6J4MXA4"/>
<dbReference type="InterPro" id="IPR012337">
    <property type="entry name" value="RNaseH-like_sf"/>
</dbReference>
<name>A0A6J4MXA4_9CHLR</name>
<proteinExistence type="predicted"/>
<dbReference type="Pfam" id="PF13546">
    <property type="entry name" value="DDE_5"/>
    <property type="match status" value="1"/>
</dbReference>
<sequence length="371" mass="41806">MSALHQRIAPHFVRSEPRQLAFDYLQALLSPIERKNGWQIAEHLGATTPDSVQRLLATAHWDADKVRDDLQTYVVEHLGHPDAVLIIDETGFLKKGTKSVGVKRQYSGTAGRVENCQIGVFLTYASPRGRTFLDRELYLPKEWANARERREEAGVPEEVTFATKPQIARKMLERAFKAGIPAAWVTGDSVYGGDWTLRRELTERAQPYVMAVKSTQSLWVWEDGAPLQRPIRDVVARVAAEDWVPLSAGDGSKGPRLYEWCWGVVRASAFQEGWMEWWMARRSLSDPTDIAYYLVCAPAATTLQMLVHVAGTRWAVEESLETAKGEVGLDQYEVRKWKGWYRHITLALLAHAFLTVTRAEVVGSDDQKGGS</sequence>
<dbReference type="SUPFAM" id="SSF53098">
    <property type="entry name" value="Ribonuclease H-like"/>
    <property type="match status" value="1"/>
</dbReference>
<dbReference type="InterPro" id="IPR038721">
    <property type="entry name" value="IS701-like_DDE_dom"/>
</dbReference>